<evidence type="ECO:0000259" key="7">
    <source>
        <dbReference type="SMART" id="SM00363"/>
    </source>
</evidence>
<evidence type="ECO:0000313" key="8">
    <source>
        <dbReference type="EMBL" id="AJQ45573.1"/>
    </source>
</evidence>
<comment type="similarity">
    <text evidence="2">Belongs to the pseudouridine synthase RluA family.</text>
</comment>
<dbReference type="RefSeq" id="WP_208894972.1">
    <property type="nucleotide sequence ID" value="NZ_CP009770.1"/>
</dbReference>
<gene>
    <name evidence="8" type="ORF">JM47_03395</name>
</gene>
<dbReference type="Proteomes" id="UP000032261">
    <property type="component" value="Chromosome"/>
</dbReference>
<dbReference type="InterPro" id="IPR036986">
    <property type="entry name" value="S4_RNA-bd_sf"/>
</dbReference>
<proteinExistence type="inferred from homology"/>
<evidence type="ECO:0000256" key="4">
    <source>
        <dbReference type="ARBA" id="ARBA00031870"/>
    </source>
</evidence>
<dbReference type="PROSITE" id="PS50889">
    <property type="entry name" value="S4"/>
    <property type="match status" value="1"/>
</dbReference>
<dbReference type="CDD" id="cd00165">
    <property type="entry name" value="S4"/>
    <property type="match status" value="1"/>
</dbReference>
<evidence type="ECO:0000256" key="1">
    <source>
        <dbReference type="ARBA" id="ARBA00000073"/>
    </source>
</evidence>
<dbReference type="GO" id="GO:0000455">
    <property type="term" value="P:enzyme-directed rRNA pseudouridine synthesis"/>
    <property type="evidence" value="ECO:0007669"/>
    <property type="project" value="UniProtKB-ARBA"/>
</dbReference>
<dbReference type="STRING" id="42094.JM47_03395"/>
<name>A0A0C5RLJ8_9BACT</name>
<dbReference type="SMART" id="SM00363">
    <property type="entry name" value="S4"/>
    <property type="match status" value="1"/>
</dbReference>
<dbReference type="GO" id="GO:0003723">
    <property type="term" value="F:RNA binding"/>
    <property type="evidence" value="ECO:0007669"/>
    <property type="project" value="UniProtKB-KW"/>
</dbReference>
<dbReference type="HOGENOM" id="CLU_016902_1_0_14"/>
<dbReference type="PATRIC" id="fig|42094.4.peg.674"/>
<evidence type="ECO:0000256" key="3">
    <source>
        <dbReference type="ARBA" id="ARBA00023235"/>
    </source>
</evidence>
<reference evidence="8 9" key="1">
    <citation type="journal article" date="2015" name="Genome Announc.">
        <title>Genome Sequence of Ureaplasma diversum Strain ATCC 49782.</title>
        <authorList>
            <person name="Marques L.M."/>
            <person name="Guimaraes A.M."/>
            <person name="Martins H.B."/>
            <person name="Rezende I.S."/>
            <person name="Barbosa M.S."/>
            <person name="Campos G.B."/>
            <person name="do Nascimento N.C."/>
            <person name="Dos Santos A.P."/>
            <person name="Amorim A.T."/>
            <person name="Santos V.M."/>
            <person name="Messick J.B."/>
            <person name="Timenetsky J."/>
        </authorList>
    </citation>
    <scope>NUCLEOTIDE SEQUENCE [LARGE SCALE GENOMIC DNA]</scope>
    <source>
        <strain evidence="8 9">ATCC 49782</strain>
    </source>
</reference>
<accession>A0A0C5RLJ8</accession>
<dbReference type="Gene3D" id="3.10.290.10">
    <property type="entry name" value="RNA-binding S4 domain"/>
    <property type="match status" value="1"/>
</dbReference>
<dbReference type="InterPro" id="IPR050188">
    <property type="entry name" value="RluA_PseudoU_synthase"/>
</dbReference>
<evidence type="ECO:0000256" key="5">
    <source>
        <dbReference type="ARBA" id="ARBA00033164"/>
    </source>
</evidence>
<comment type="catalytic activity">
    <reaction evidence="1">
        <text>a uridine in RNA = a pseudouridine in RNA</text>
        <dbReference type="Rhea" id="RHEA:48348"/>
        <dbReference type="Rhea" id="RHEA-COMP:12068"/>
        <dbReference type="Rhea" id="RHEA-COMP:12069"/>
        <dbReference type="ChEBI" id="CHEBI:65314"/>
        <dbReference type="ChEBI" id="CHEBI:65315"/>
    </reaction>
</comment>
<dbReference type="EMBL" id="CP009770">
    <property type="protein sequence ID" value="AJQ45573.1"/>
    <property type="molecule type" value="Genomic_DNA"/>
</dbReference>
<dbReference type="KEGG" id="ude:JM47_03395"/>
<dbReference type="CDD" id="cd02869">
    <property type="entry name" value="PseudoU_synth_RluA_like"/>
    <property type="match status" value="1"/>
</dbReference>
<evidence type="ECO:0000256" key="6">
    <source>
        <dbReference type="PROSITE-ProRule" id="PRU00182"/>
    </source>
</evidence>
<dbReference type="Gene3D" id="3.30.2350.10">
    <property type="entry name" value="Pseudouridine synthase"/>
    <property type="match status" value="1"/>
</dbReference>
<keyword evidence="6" id="KW-0694">RNA-binding</keyword>
<dbReference type="PANTHER" id="PTHR21600">
    <property type="entry name" value="MITOCHONDRIAL RNA PSEUDOURIDINE SYNTHASE"/>
    <property type="match status" value="1"/>
</dbReference>
<evidence type="ECO:0000313" key="9">
    <source>
        <dbReference type="Proteomes" id="UP000032261"/>
    </source>
</evidence>
<evidence type="ECO:0000256" key="2">
    <source>
        <dbReference type="ARBA" id="ARBA00010876"/>
    </source>
</evidence>
<dbReference type="SUPFAM" id="SSF55120">
    <property type="entry name" value="Pseudouridine synthase"/>
    <property type="match status" value="1"/>
</dbReference>
<dbReference type="Pfam" id="PF00849">
    <property type="entry name" value="PseudoU_synth_2"/>
    <property type="match status" value="1"/>
</dbReference>
<dbReference type="SUPFAM" id="SSF55174">
    <property type="entry name" value="Alpha-L RNA-binding motif"/>
    <property type="match status" value="1"/>
</dbReference>
<dbReference type="GO" id="GO:0120159">
    <property type="term" value="F:rRNA pseudouridine synthase activity"/>
    <property type="evidence" value="ECO:0007669"/>
    <property type="project" value="UniProtKB-ARBA"/>
</dbReference>
<dbReference type="InterPro" id="IPR002942">
    <property type="entry name" value="S4_RNA-bd"/>
</dbReference>
<dbReference type="AlphaFoldDB" id="A0A0C5RLJ8"/>
<protein>
    <recommendedName>
        <fullName evidence="4">RNA pseudouridylate synthase</fullName>
    </recommendedName>
    <alternativeName>
        <fullName evidence="5">RNA-uridine isomerase</fullName>
    </alternativeName>
</protein>
<sequence length="317" mass="37742">MLKKVTIQTNDANQRLDRFLCKYFQNLNKASIYKLIRTKDIKVNNKRTEHNYILKVNDVVSVYTHDKFLEKKIDLNFAKAKDELNIIYEDDHILVVHKPIGLVVHDDDKHQFDTLQNRIKKYLAKKDVYKPFNESAFVPSLCHRLDLNTEGLIVAAKSAAALRVIMEMFKNNDVLRFYQCLVYKPLPKQTDTLYHYMHKDLNTNMMIVSDLKTNLNKTAITKYKYLNQVSKYYRYEIELLTGRTHQIRAVLNHMKSPVVGEQRYITKDIDKDERYTEQCLVSYKIKFTNLAKYKTDELMYLNNKEFVLEDIWFLKKN</sequence>
<feature type="domain" description="RNA-binding S4" evidence="7">
    <location>
        <begin position="14"/>
        <end position="74"/>
    </location>
</feature>
<organism evidence="8 9">
    <name type="scientific">Ureaplasma diversum</name>
    <dbReference type="NCBI Taxonomy" id="42094"/>
    <lineage>
        <taxon>Bacteria</taxon>
        <taxon>Bacillati</taxon>
        <taxon>Mycoplasmatota</taxon>
        <taxon>Mycoplasmoidales</taxon>
        <taxon>Mycoplasmoidaceae</taxon>
        <taxon>Ureaplasma</taxon>
    </lineage>
</organism>
<dbReference type="InterPro" id="IPR006145">
    <property type="entry name" value="PsdUridine_synth_RsuA/RluA"/>
</dbReference>
<dbReference type="InterPro" id="IPR020103">
    <property type="entry name" value="PsdUridine_synth_cat_dom_sf"/>
</dbReference>
<keyword evidence="3" id="KW-0413">Isomerase</keyword>